<organism evidence="2 3">
    <name type="scientific">Cotesia glomerata</name>
    <name type="common">Lepidopteran parasitic wasp</name>
    <name type="synonym">Apanteles glomeratus</name>
    <dbReference type="NCBI Taxonomy" id="32391"/>
    <lineage>
        <taxon>Eukaryota</taxon>
        <taxon>Metazoa</taxon>
        <taxon>Ecdysozoa</taxon>
        <taxon>Arthropoda</taxon>
        <taxon>Hexapoda</taxon>
        <taxon>Insecta</taxon>
        <taxon>Pterygota</taxon>
        <taxon>Neoptera</taxon>
        <taxon>Endopterygota</taxon>
        <taxon>Hymenoptera</taxon>
        <taxon>Apocrita</taxon>
        <taxon>Ichneumonoidea</taxon>
        <taxon>Braconidae</taxon>
        <taxon>Microgastrinae</taxon>
        <taxon>Cotesia</taxon>
    </lineage>
</organism>
<evidence type="ECO:0000313" key="3">
    <source>
        <dbReference type="Proteomes" id="UP000826195"/>
    </source>
</evidence>
<keyword evidence="3" id="KW-1185">Reference proteome</keyword>
<feature type="compositionally biased region" description="Acidic residues" evidence="1">
    <location>
        <begin position="70"/>
        <end position="79"/>
    </location>
</feature>
<evidence type="ECO:0000256" key="1">
    <source>
        <dbReference type="SAM" id="MobiDB-lite"/>
    </source>
</evidence>
<feature type="compositionally biased region" description="Polar residues" evidence="1">
    <location>
        <begin position="29"/>
        <end position="46"/>
    </location>
</feature>
<feature type="compositionally biased region" description="Basic and acidic residues" evidence="1">
    <location>
        <begin position="1"/>
        <end position="11"/>
    </location>
</feature>
<gene>
    <name evidence="2" type="ORF">KQX54_012856</name>
</gene>
<dbReference type="Proteomes" id="UP000826195">
    <property type="component" value="Unassembled WGS sequence"/>
</dbReference>
<proteinExistence type="predicted"/>
<feature type="region of interest" description="Disordered" evidence="1">
    <location>
        <begin position="1"/>
        <end position="114"/>
    </location>
</feature>
<feature type="compositionally biased region" description="Low complexity" evidence="1">
    <location>
        <begin position="47"/>
        <end position="63"/>
    </location>
</feature>
<comment type="caution">
    <text evidence="2">The sequence shown here is derived from an EMBL/GenBank/DDBJ whole genome shotgun (WGS) entry which is preliminary data.</text>
</comment>
<protein>
    <submittedName>
        <fullName evidence="2">Uncharacterized protein</fullName>
    </submittedName>
</protein>
<sequence length="114" mass="12289">MDKFLGGHDDGSSSMVEPLHSADEMEVQKSPSTMCAFCTQPTDTAVSRSSSSSSSSSSASLASTVILSEYDNDNDEENESQNNYDDCSYYPIIDVDYNSDGEHSSSSSTEDELL</sequence>
<evidence type="ECO:0000313" key="2">
    <source>
        <dbReference type="EMBL" id="KAH0540105.1"/>
    </source>
</evidence>
<name>A0AAV7HJU7_COTGL</name>
<reference evidence="2 3" key="1">
    <citation type="journal article" date="2021" name="J. Hered.">
        <title>A chromosome-level genome assembly of the parasitoid wasp, Cotesia glomerata (Hymenoptera: Braconidae).</title>
        <authorList>
            <person name="Pinto B.J."/>
            <person name="Weis J.J."/>
            <person name="Gamble T."/>
            <person name="Ode P.J."/>
            <person name="Paul R."/>
            <person name="Zaspel J.M."/>
        </authorList>
    </citation>
    <scope>NUCLEOTIDE SEQUENCE [LARGE SCALE GENOMIC DNA]</scope>
    <source>
        <strain evidence="2">CgM1</strain>
    </source>
</reference>
<accession>A0AAV7HJU7</accession>
<dbReference type="EMBL" id="JAHXZJ010002609">
    <property type="protein sequence ID" value="KAH0540105.1"/>
    <property type="molecule type" value="Genomic_DNA"/>
</dbReference>
<dbReference type="AlphaFoldDB" id="A0AAV7HJU7"/>